<name>A0A1Q1FS60_ENTFL</name>
<reference evidence="1" key="3">
    <citation type="submission" date="2019-07" db="EMBL/GenBank/DDBJ databases">
        <title>Transferable Resistance Gene optrA in Enterococcus faecalis from Swine in Brazil.</title>
        <authorList>
            <person name="Almeida L.M."/>
            <person name="Lebreton F."/>
            <person name="Gaca A."/>
            <person name="Bispo P.M."/>
            <person name="Saavedra J."/>
            <person name="Filsner P."/>
            <person name="Moreno A.M."/>
            <person name="Mamizuka E.M."/>
            <person name="Gilmore M.S."/>
        </authorList>
    </citation>
    <scope>NUCLEOTIDE SEQUENCE</scope>
    <source>
        <strain evidence="1">L15</strain>
    </source>
</reference>
<evidence type="ECO:0000313" key="2">
    <source>
        <dbReference type="EMBL" id="ROY45721.1"/>
    </source>
</evidence>
<evidence type="ECO:0000313" key="1">
    <source>
        <dbReference type="EMBL" id="QFY91862.1"/>
    </source>
</evidence>
<dbReference type="Proteomes" id="UP000305511">
    <property type="component" value="Unassembled WGS sequence"/>
</dbReference>
<organism evidence="2 4">
    <name type="scientific">Enterococcus faecalis</name>
    <name type="common">Streptococcus faecalis</name>
    <dbReference type="NCBI Taxonomy" id="1351"/>
    <lineage>
        <taxon>Bacteria</taxon>
        <taxon>Bacillati</taxon>
        <taxon>Bacillota</taxon>
        <taxon>Bacilli</taxon>
        <taxon>Lactobacillales</taxon>
        <taxon>Enterococcaceae</taxon>
        <taxon>Enterococcus</taxon>
    </lineage>
</organism>
<protein>
    <submittedName>
        <fullName evidence="2">Uncharacterized protein</fullName>
    </submittedName>
</protein>
<dbReference type="Proteomes" id="UP000275941">
    <property type="component" value="Unassembled WGS sequence"/>
</dbReference>
<dbReference type="EMBL" id="SIYF01000269">
    <property type="protein sequence ID" value="TKK83705.1"/>
    <property type="molecule type" value="Genomic_DNA"/>
</dbReference>
<sequence>MPTISSFLISPKNSPYGIRKAKRGRSASHLLLNIEIDLFYLLRFNFSRHLPAIGHSIIESYFQQVL</sequence>
<proteinExistence type="predicted"/>
<evidence type="ECO:0000313" key="5">
    <source>
        <dbReference type="Proteomes" id="UP000305511"/>
    </source>
</evidence>
<accession>A0A1Q1FS60</accession>
<evidence type="ECO:0000313" key="4">
    <source>
        <dbReference type="Proteomes" id="UP000275941"/>
    </source>
</evidence>
<dbReference type="EMBL" id="RKOR01000074">
    <property type="protein sequence ID" value="ROY45721.1"/>
    <property type="molecule type" value="Genomic_DNA"/>
</dbReference>
<dbReference type="AlphaFoldDB" id="A0A1Q1FS60"/>
<reference evidence="2 4" key="1">
    <citation type="submission" date="2018-10" db="EMBL/GenBank/DDBJ databases">
        <title>Genotypes and phenotypes of Enterococci isolated from broiler chickens.</title>
        <authorList>
            <person name="Muhammad A.R."/>
            <person name="Diarra M.S."/>
        </authorList>
    </citation>
    <scope>NUCLEOTIDE SEQUENCE [LARGE SCALE GENOMIC DNA]</scope>
    <source>
        <strain evidence="2 4">P7 C A21</strain>
    </source>
</reference>
<dbReference type="EMBL" id="CP042213">
    <property type="protein sequence ID" value="QFY91862.1"/>
    <property type="molecule type" value="Genomic_DNA"/>
</dbReference>
<reference evidence="3 5" key="2">
    <citation type="submission" date="2019-02" db="EMBL/GenBank/DDBJ databases">
        <title>Bacteria dissemination in different level of health care in South Africa: the effectiveness of infections prevention and control.</title>
        <authorList>
            <person name="Shobo C."/>
            <person name="Amoako D.G."/>
            <person name="Allam M."/>
            <person name="Ismail A."/>
            <person name="Bester L.A."/>
            <person name="Essack S.Y."/>
        </authorList>
    </citation>
    <scope>NUCLEOTIDE SEQUENCE [LARGE SCALE GENOMIC DNA]</scope>
    <source>
        <strain evidence="3 5">2SIL2</strain>
    </source>
</reference>
<evidence type="ECO:0000313" key="3">
    <source>
        <dbReference type="EMBL" id="TKK83705.1"/>
    </source>
</evidence>
<gene>
    <name evidence="1" type="ORF">CGZ46_03670</name>
    <name evidence="2" type="ORF">EGW70_15490</name>
    <name evidence="3" type="ORF">EY666_11090</name>
</gene>